<evidence type="ECO:0000256" key="8">
    <source>
        <dbReference type="PROSITE-ProRule" id="PRU00169"/>
    </source>
</evidence>
<dbReference type="SUPFAM" id="SSF55874">
    <property type="entry name" value="ATPase domain of HSP90 chaperone/DNA topoisomerase II/histidine kinase"/>
    <property type="match status" value="2"/>
</dbReference>
<feature type="modified residue" description="4-aspartylphosphate" evidence="8">
    <location>
        <position position="945"/>
    </location>
</feature>
<evidence type="ECO:0000256" key="6">
    <source>
        <dbReference type="ARBA" id="ARBA00022679"/>
    </source>
</evidence>
<dbReference type="Gramene" id="Pp3c17_20830V3.2">
    <property type="protein sequence ID" value="Pp3c17_20830V3.2"/>
    <property type="gene ID" value="Pp3c17_20830"/>
</dbReference>
<comment type="subcellular location">
    <subcellularLocation>
        <location evidence="2">Cytoplasm</location>
    </subcellularLocation>
</comment>
<dbReference type="GO" id="GO:0005737">
    <property type="term" value="C:cytoplasm"/>
    <property type="evidence" value="ECO:0007669"/>
    <property type="project" value="UniProtKB-SubCell"/>
</dbReference>
<evidence type="ECO:0000259" key="13">
    <source>
        <dbReference type="PROSITE" id="PS50113"/>
    </source>
</evidence>
<dbReference type="GO" id="GO:0009927">
    <property type="term" value="F:histidine phosphotransfer kinase activity"/>
    <property type="evidence" value="ECO:0000318"/>
    <property type="project" value="GO_Central"/>
</dbReference>
<comment type="catalytic activity">
    <reaction evidence="1">
        <text>ATP + protein L-histidine = ADP + protein N-phospho-L-histidine.</text>
        <dbReference type="EC" id="2.7.13.3"/>
    </reaction>
</comment>
<dbReference type="PRINTS" id="PR00344">
    <property type="entry name" value="BCTRLSENSOR"/>
</dbReference>
<feature type="domain" description="Response regulatory" evidence="12">
    <location>
        <begin position="896"/>
        <end position="1057"/>
    </location>
</feature>
<reference evidence="14 15" key="1">
    <citation type="journal article" date="2008" name="Science">
        <title>The Physcomitrella genome reveals evolutionary insights into the conquest of land by plants.</title>
        <authorList>
            <person name="Rensing S."/>
            <person name="Lang D."/>
            <person name="Zimmer A."/>
            <person name="Terry A."/>
            <person name="Salamov A."/>
            <person name="Shapiro H."/>
            <person name="Nishiyama T."/>
            <person name="Perroud P.-F."/>
            <person name="Lindquist E."/>
            <person name="Kamisugi Y."/>
            <person name="Tanahashi T."/>
            <person name="Sakakibara K."/>
            <person name="Fujita T."/>
            <person name="Oishi K."/>
            <person name="Shin-I T."/>
            <person name="Kuroki Y."/>
            <person name="Toyoda A."/>
            <person name="Suzuki Y."/>
            <person name="Hashimoto A."/>
            <person name="Yamaguchi K."/>
            <person name="Sugano A."/>
            <person name="Kohara Y."/>
            <person name="Fujiyama A."/>
            <person name="Anterola A."/>
            <person name="Aoki S."/>
            <person name="Ashton N."/>
            <person name="Barbazuk W.B."/>
            <person name="Barker E."/>
            <person name="Bennetzen J."/>
            <person name="Bezanilla M."/>
            <person name="Blankenship R."/>
            <person name="Cho S.H."/>
            <person name="Dutcher S."/>
            <person name="Estelle M."/>
            <person name="Fawcett J.A."/>
            <person name="Gundlach H."/>
            <person name="Hanada K."/>
            <person name="Heyl A."/>
            <person name="Hicks K.A."/>
            <person name="Hugh J."/>
            <person name="Lohr M."/>
            <person name="Mayer K."/>
            <person name="Melkozernov A."/>
            <person name="Murata T."/>
            <person name="Nelson D."/>
            <person name="Pils B."/>
            <person name="Prigge M."/>
            <person name="Reiss B."/>
            <person name="Renner T."/>
            <person name="Rombauts S."/>
            <person name="Rushton P."/>
            <person name="Sanderfoot A."/>
            <person name="Schween G."/>
            <person name="Shiu S.-H."/>
            <person name="Stueber K."/>
            <person name="Theodoulou F.L."/>
            <person name="Tu H."/>
            <person name="Van de Peer Y."/>
            <person name="Verrier P.J."/>
            <person name="Waters E."/>
            <person name="Wood A."/>
            <person name="Yang L."/>
            <person name="Cove D."/>
            <person name="Cuming A."/>
            <person name="Hasebe M."/>
            <person name="Lucas S."/>
            <person name="Mishler D.B."/>
            <person name="Reski R."/>
            <person name="Grigoriev I."/>
            <person name="Quatrano R.S."/>
            <person name="Boore J.L."/>
        </authorList>
    </citation>
    <scope>NUCLEOTIDE SEQUENCE [LARGE SCALE GENOMIC DNA]</scope>
    <source>
        <strain evidence="14 15">cv. Gransden 2004</strain>
    </source>
</reference>
<dbReference type="InterPro" id="IPR001789">
    <property type="entry name" value="Sig_transdc_resp-reg_receiver"/>
</dbReference>
<dbReference type="SUPFAM" id="SSF47384">
    <property type="entry name" value="Homodimeric domain of signal transducing histidine kinase"/>
    <property type="match status" value="1"/>
</dbReference>
<dbReference type="InterPro" id="IPR000700">
    <property type="entry name" value="PAS-assoc_C"/>
</dbReference>
<protein>
    <recommendedName>
        <fullName evidence="3">histidine kinase</fullName>
        <ecNumber evidence="3">2.7.13.3</ecNumber>
    </recommendedName>
</protein>
<dbReference type="EMBL" id="ABEU02000017">
    <property type="status" value="NOT_ANNOTATED_CDS"/>
    <property type="molecule type" value="Genomic_DNA"/>
</dbReference>
<dbReference type="Gene3D" id="3.30.450.20">
    <property type="entry name" value="PAS domain"/>
    <property type="match status" value="1"/>
</dbReference>
<sequence length="1066" mass="117483">MEGGLGLVKSNVDMEYGLSSKPNEPSFLPTIVSPSITFASVSSEVGTLVHSERAPASTSVSSFSTPWEHTTSQKTDMTAVISVCPFCNGTGTNLSLGSVNTDKARGSSVEYWQKTANDLSVQNEELRKQLAVFQQSKGVAVQEVLTQLFVEKVQDVSGVEGIVDSFSHADAETQEPGSAKSAIKKSLSRSSLTQMDLSEGLEKNLVMELSEMEYYEHFRGLDRLDAVEVLERTNNIELLLQMVLKDVPVIISHCDKELTYTYVKFVDQPLTKVPPEGMKGKKDTELVGLVPGALETMRIKKEVLELGLAQGKELTISMDGFGKRWLVVACEPLRNKAGEILGVITACMDVTEQALAREKLAQMREEMAVREATEKELRRAIRLADEAMEAKNRFLAVMSHEIRTPLNGVFGMAQVLATTPLDPEQRELVSAMVFSADVLLAIISDILDLSKVEAGTMKLEERELNPRDIVKHVVRTAIAASKDRGITIQADIADDVPSMVYGDPLRIKQVITNLVFNAVKFTRKGHVKVRLHIAKFPIDERETDVNLDVSDTLAKINKLGGTEGAGEKIERNSSDMLRRSSLLNLGLCHIRSDESWDPLMEGGRRDLPELPITEDEMIEMDVTTQGSATGRVHNKRLLKMHSTGDLFQDGHEDDRRLSEGNEKTSKTSDQVSRDFWLKFEIEDTGIGIPKEALPTLFEKFTLVHSSTTRKYGGTGLGLAICKQLVELMDGHISVISKVGKGSTFTFTIRCKRPPVTSGSSGPSKLVSETKMKENLSHSTANVHKLQAGMWNPTKQDTFFPNLQASQAHEDDRGTRRTTLIDAVSHRIPIKLPRGSLKGAWKENDCRDRGGVNRGGLRRTSSGPSRIECLMMADLDHSNTFPSMTTVAPTNDNKLPSLLLAEDNKVNVMVALSMLKKLGLSADVACNGMEAIKALQGKHYDLVLMDICMPVLDGLEVTRRIRRYEKLGYWDDESTLKPSGRNPDSTGAFEELPSEVFHNQHQSVARVGAEKVKRIPIIAMTANALSDCEKQCSATGMDSFMTKPVTFKKLKDVLSLHLPSKSSLSSP</sequence>
<dbReference type="FunFam" id="3.40.50.2300:FF:000201">
    <property type="entry name" value="Histidine kinase 5"/>
    <property type="match status" value="1"/>
</dbReference>
<dbReference type="SUPFAM" id="SSF55785">
    <property type="entry name" value="PYP-like sensor domain (PAS domain)"/>
    <property type="match status" value="1"/>
</dbReference>
<dbReference type="PANTHER" id="PTHR43047">
    <property type="entry name" value="TWO-COMPONENT HISTIDINE PROTEIN KINASE"/>
    <property type="match status" value="1"/>
</dbReference>
<dbReference type="GO" id="GO:0000155">
    <property type="term" value="F:phosphorelay sensor kinase activity"/>
    <property type="evidence" value="ECO:0000318"/>
    <property type="project" value="GO_Central"/>
</dbReference>
<dbReference type="Pfam" id="PF00512">
    <property type="entry name" value="HisKA"/>
    <property type="match status" value="1"/>
</dbReference>
<dbReference type="Pfam" id="PF00072">
    <property type="entry name" value="Response_reg"/>
    <property type="match status" value="1"/>
</dbReference>
<reference evidence="14" key="3">
    <citation type="submission" date="2020-12" db="UniProtKB">
        <authorList>
            <consortium name="EnsemblPlants"/>
        </authorList>
    </citation>
    <scope>IDENTIFICATION</scope>
</reference>
<keyword evidence="6" id="KW-0808">Transferase</keyword>
<dbReference type="InterPro" id="IPR004358">
    <property type="entry name" value="Sig_transdc_His_kin-like_C"/>
</dbReference>
<evidence type="ECO:0000256" key="5">
    <source>
        <dbReference type="ARBA" id="ARBA00022553"/>
    </source>
</evidence>
<dbReference type="Gene3D" id="1.10.287.130">
    <property type="match status" value="1"/>
</dbReference>
<dbReference type="GeneID" id="112294497"/>
<name>A0A7I4B8R2_PHYPA</name>
<feature type="coiled-coil region" evidence="9">
    <location>
        <begin position="360"/>
        <end position="390"/>
    </location>
</feature>
<dbReference type="SMART" id="SM00448">
    <property type="entry name" value="REC"/>
    <property type="match status" value="1"/>
</dbReference>
<evidence type="ECO:0000256" key="2">
    <source>
        <dbReference type="ARBA" id="ARBA00004496"/>
    </source>
</evidence>
<dbReference type="InterPro" id="IPR035965">
    <property type="entry name" value="PAS-like_dom_sf"/>
</dbReference>
<dbReference type="Proteomes" id="UP000006727">
    <property type="component" value="Chromosome 17"/>
</dbReference>
<dbReference type="Gramene" id="Pp3c17_20830V3.3">
    <property type="protein sequence ID" value="Pp3c17_20830V3.3"/>
    <property type="gene ID" value="Pp3c17_20830"/>
</dbReference>
<accession>A0A7I4B8R2</accession>
<dbReference type="Pfam" id="PF08448">
    <property type="entry name" value="PAS_4"/>
    <property type="match status" value="1"/>
</dbReference>
<dbReference type="GO" id="GO:0005886">
    <property type="term" value="C:plasma membrane"/>
    <property type="evidence" value="ECO:0000318"/>
    <property type="project" value="GO_Central"/>
</dbReference>
<dbReference type="CDD" id="cd17546">
    <property type="entry name" value="REC_hyHK_CKI1_RcsC-like"/>
    <property type="match status" value="1"/>
</dbReference>
<keyword evidence="9" id="KW-0175">Coiled coil</keyword>
<dbReference type="Pfam" id="PF02518">
    <property type="entry name" value="HATPase_c"/>
    <property type="match status" value="1"/>
</dbReference>
<reference evidence="14 15" key="2">
    <citation type="journal article" date="2018" name="Plant J.">
        <title>The Physcomitrella patens chromosome-scale assembly reveals moss genome structure and evolution.</title>
        <authorList>
            <person name="Lang D."/>
            <person name="Ullrich K.K."/>
            <person name="Murat F."/>
            <person name="Fuchs J."/>
            <person name="Jenkins J."/>
            <person name="Haas F.B."/>
            <person name="Piednoel M."/>
            <person name="Gundlach H."/>
            <person name="Van Bel M."/>
            <person name="Meyberg R."/>
            <person name="Vives C."/>
            <person name="Morata J."/>
            <person name="Symeonidi A."/>
            <person name="Hiss M."/>
            <person name="Muchero W."/>
            <person name="Kamisugi Y."/>
            <person name="Saleh O."/>
            <person name="Blanc G."/>
            <person name="Decker E.L."/>
            <person name="van Gessel N."/>
            <person name="Grimwood J."/>
            <person name="Hayes R.D."/>
            <person name="Graham S.W."/>
            <person name="Gunter L.E."/>
            <person name="McDaniel S.F."/>
            <person name="Hoernstein S.N.W."/>
            <person name="Larsson A."/>
            <person name="Li F.W."/>
            <person name="Perroud P.F."/>
            <person name="Phillips J."/>
            <person name="Ranjan P."/>
            <person name="Rokshar D.S."/>
            <person name="Rothfels C.J."/>
            <person name="Schneider L."/>
            <person name="Shu S."/>
            <person name="Stevenson D.W."/>
            <person name="Thummler F."/>
            <person name="Tillich M."/>
            <person name="Villarreal Aguilar J.C."/>
            <person name="Widiez T."/>
            <person name="Wong G.K."/>
            <person name="Wymore A."/>
            <person name="Zhang Y."/>
            <person name="Zimmer A.D."/>
            <person name="Quatrano R.S."/>
            <person name="Mayer K.F.X."/>
            <person name="Goodstein D."/>
            <person name="Casacuberta J.M."/>
            <person name="Vandepoele K."/>
            <person name="Reski R."/>
            <person name="Cuming A.C."/>
            <person name="Tuskan G.A."/>
            <person name="Maumus F."/>
            <person name="Salse J."/>
            <person name="Schmutz J."/>
            <person name="Rensing S.A."/>
        </authorList>
    </citation>
    <scope>NUCLEOTIDE SEQUENCE [LARGE SCALE GENOMIC DNA]</scope>
    <source>
        <strain evidence="14 15">cv. Gransden 2004</strain>
    </source>
</reference>
<dbReference type="SUPFAM" id="SSF52172">
    <property type="entry name" value="CheY-like"/>
    <property type="match status" value="1"/>
</dbReference>
<evidence type="ECO:0000256" key="10">
    <source>
        <dbReference type="SAM" id="MobiDB-lite"/>
    </source>
</evidence>
<dbReference type="SMART" id="SM00388">
    <property type="entry name" value="HisKA"/>
    <property type="match status" value="1"/>
</dbReference>
<dbReference type="SMART" id="SM00387">
    <property type="entry name" value="HATPase_c"/>
    <property type="match status" value="1"/>
</dbReference>
<evidence type="ECO:0000256" key="9">
    <source>
        <dbReference type="SAM" id="Coils"/>
    </source>
</evidence>
<organism evidence="14 15">
    <name type="scientific">Physcomitrium patens</name>
    <name type="common">Spreading-leaved earth moss</name>
    <name type="synonym">Physcomitrella patens</name>
    <dbReference type="NCBI Taxonomy" id="3218"/>
    <lineage>
        <taxon>Eukaryota</taxon>
        <taxon>Viridiplantae</taxon>
        <taxon>Streptophyta</taxon>
        <taxon>Embryophyta</taxon>
        <taxon>Bryophyta</taxon>
        <taxon>Bryophytina</taxon>
        <taxon>Bryopsida</taxon>
        <taxon>Funariidae</taxon>
        <taxon>Funariales</taxon>
        <taxon>Funariaceae</taxon>
        <taxon>Physcomitrium</taxon>
    </lineage>
</organism>
<evidence type="ECO:0000259" key="11">
    <source>
        <dbReference type="PROSITE" id="PS50109"/>
    </source>
</evidence>
<dbReference type="FunFam" id="1.10.287.130:FF:000030">
    <property type="entry name" value="Putative histidine kinase 5"/>
    <property type="match status" value="1"/>
</dbReference>
<feature type="domain" description="PAC" evidence="13">
    <location>
        <begin position="310"/>
        <end position="362"/>
    </location>
</feature>
<dbReference type="AlphaFoldDB" id="A0A7I4B8R2"/>
<dbReference type="EnsemblPlants" id="Pp3c17_20830V3.3">
    <property type="protein sequence ID" value="Pp3c17_20830V3.3"/>
    <property type="gene ID" value="Pp3c17_20830"/>
</dbReference>
<keyword evidence="15" id="KW-1185">Reference proteome</keyword>
<dbReference type="GO" id="GO:0000160">
    <property type="term" value="P:phosphorelay signal transduction system"/>
    <property type="evidence" value="ECO:0000318"/>
    <property type="project" value="GO_Central"/>
</dbReference>
<dbReference type="Gene3D" id="3.40.50.2300">
    <property type="match status" value="1"/>
</dbReference>
<evidence type="ECO:0000256" key="1">
    <source>
        <dbReference type="ARBA" id="ARBA00000085"/>
    </source>
</evidence>
<evidence type="ECO:0000313" key="14">
    <source>
        <dbReference type="EnsemblPlants" id="Pp3c17_20830V3.2"/>
    </source>
</evidence>
<keyword evidence="7" id="KW-0418">Kinase</keyword>
<feature type="region of interest" description="Disordered" evidence="10">
    <location>
        <begin position="643"/>
        <end position="666"/>
    </location>
</feature>
<dbReference type="Gene3D" id="3.30.565.10">
    <property type="entry name" value="Histidine kinase-like ATPase, C-terminal domain"/>
    <property type="match status" value="2"/>
</dbReference>
<dbReference type="RefSeq" id="XP_024400759.1">
    <property type="nucleotide sequence ID" value="XM_024544991.2"/>
</dbReference>
<gene>
    <name evidence="14" type="primary">LOC112294497</name>
</gene>
<dbReference type="InterPro" id="IPR013656">
    <property type="entry name" value="PAS_4"/>
</dbReference>
<dbReference type="FunFam" id="3.30.450.20:FF:000120">
    <property type="entry name" value="PAS domain S-box protein"/>
    <property type="match status" value="1"/>
</dbReference>
<dbReference type="CDD" id="cd16922">
    <property type="entry name" value="HATPase_EvgS-ArcB-TorS-like"/>
    <property type="match status" value="1"/>
</dbReference>
<evidence type="ECO:0000259" key="12">
    <source>
        <dbReference type="PROSITE" id="PS50110"/>
    </source>
</evidence>
<dbReference type="PROSITE" id="PS50110">
    <property type="entry name" value="RESPONSE_REGULATORY"/>
    <property type="match status" value="1"/>
</dbReference>
<dbReference type="InterPro" id="IPR003661">
    <property type="entry name" value="HisK_dim/P_dom"/>
</dbReference>
<feature type="domain" description="Histidine kinase" evidence="11">
    <location>
        <begin position="397"/>
        <end position="752"/>
    </location>
</feature>
<dbReference type="EnsemblPlants" id="Pp3c17_20830V3.2">
    <property type="protein sequence ID" value="Pp3c17_20830V3.2"/>
    <property type="gene ID" value="Pp3c17_20830"/>
</dbReference>
<dbReference type="EC" id="2.7.13.3" evidence="3"/>
<dbReference type="InterPro" id="IPR036890">
    <property type="entry name" value="HATPase_C_sf"/>
</dbReference>
<evidence type="ECO:0000313" key="15">
    <source>
        <dbReference type="Proteomes" id="UP000006727"/>
    </source>
</evidence>
<keyword evidence="4" id="KW-0963">Cytoplasm</keyword>
<dbReference type="PROSITE" id="PS50109">
    <property type="entry name" value="HIS_KIN"/>
    <property type="match status" value="1"/>
</dbReference>
<dbReference type="CDD" id="cd00082">
    <property type="entry name" value="HisKA"/>
    <property type="match status" value="1"/>
</dbReference>
<feature type="coiled-coil region" evidence="9">
    <location>
        <begin position="109"/>
        <end position="136"/>
    </location>
</feature>
<dbReference type="InterPro" id="IPR005467">
    <property type="entry name" value="His_kinase_dom"/>
</dbReference>
<evidence type="ECO:0000256" key="7">
    <source>
        <dbReference type="ARBA" id="ARBA00022777"/>
    </source>
</evidence>
<dbReference type="InterPro" id="IPR011006">
    <property type="entry name" value="CheY-like_superfamily"/>
</dbReference>
<keyword evidence="5 8" id="KW-0597">Phosphoprotein</keyword>
<dbReference type="InterPro" id="IPR036097">
    <property type="entry name" value="HisK_dim/P_sf"/>
</dbReference>
<dbReference type="PANTHER" id="PTHR43047:SF68">
    <property type="entry name" value="HISTIDINE KINASE 5"/>
    <property type="match status" value="1"/>
</dbReference>
<proteinExistence type="predicted"/>
<evidence type="ECO:0000256" key="4">
    <source>
        <dbReference type="ARBA" id="ARBA00022490"/>
    </source>
</evidence>
<dbReference type="PROSITE" id="PS50113">
    <property type="entry name" value="PAC"/>
    <property type="match status" value="1"/>
</dbReference>
<dbReference type="InterPro" id="IPR003594">
    <property type="entry name" value="HATPase_dom"/>
</dbReference>
<evidence type="ECO:0000256" key="3">
    <source>
        <dbReference type="ARBA" id="ARBA00012438"/>
    </source>
</evidence>
<feature type="compositionally biased region" description="Basic and acidic residues" evidence="10">
    <location>
        <begin position="648"/>
        <end position="666"/>
    </location>
</feature>